<evidence type="ECO:0000313" key="3">
    <source>
        <dbReference type="Proteomes" id="UP000789508"/>
    </source>
</evidence>
<evidence type="ECO:0000313" key="2">
    <source>
        <dbReference type="EMBL" id="CAG8663711.1"/>
    </source>
</evidence>
<accession>A0A9N9E3U8</accession>
<sequence>YQRIEDNVFLPTNNIDLEMPPHDIFGGLEFSFPQDRYHPTFHSTVIPEVVVPLPMPHLPLPIRRRRRRRRNRRRNRRQNRRRSRVI</sequence>
<evidence type="ECO:0000256" key="1">
    <source>
        <dbReference type="SAM" id="MobiDB-lite"/>
    </source>
</evidence>
<organism evidence="2 3">
    <name type="scientific">Ambispora leptoticha</name>
    <dbReference type="NCBI Taxonomy" id="144679"/>
    <lineage>
        <taxon>Eukaryota</taxon>
        <taxon>Fungi</taxon>
        <taxon>Fungi incertae sedis</taxon>
        <taxon>Mucoromycota</taxon>
        <taxon>Glomeromycotina</taxon>
        <taxon>Glomeromycetes</taxon>
        <taxon>Archaeosporales</taxon>
        <taxon>Ambisporaceae</taxon>
        <taxon>Ambispora</taxon>
    </lineage>
</organism>
<dbReference type="AlphaFoldDB" id="A0A9N9E3U8"/>
<proteinExistence type="predicted"/>
<reference evidence="2" key="1">
    <citation type="submission" date="2021-06" db="EMBL/GenBank/DDBJ databases">
        <authorList>
            <person name="Kallberg Y."/>
            <person name="Tangrot J."/>
            <person name="Rosling A."/>
        </authorList>
    </citation>
    <scope>NUCLEOTIDE SEQUENCE</scope>
    <source>
        <strain evidence="2">FL130A</strain>
    </source>
</reference>
<name>A0A9N9E3U8_9GLOM</name>
<comment type="caution">
    <text evidence="2">The sequence shown here is derived from an EMBL/GenBank/DDBJ whole genome shotgun (WGS) entry which is preliminary data.</text>
</comment>
<feature type="non-terminal residue" evidence="2">
    <location>
        <position position="1"/>
    </location>
</feature>
<protein>
    <submittedName>
        <fullName evidence="2">5177_t:CDS:1</fullName>
    </submittedName>
</protein>
<feature type="region of interest" description="Disordered" evidence="1">
    <location>
        <begin position="60"/>
        <end position="86"/>
    </location>
</feature>
<dbReference type="EMBL" id="CAJVPS010011243">
    <property type="protein sequence ID" value="CAG8663711.1"/>
    <property type="molecule type" value="Genomic_DNA"/>
</dbReference>
<gene>
    <name evidence="2" type="ORF">ALEPTO_LOCUS10396</name>
</gene>
<dbReference type="Proteomes" id="UP000789508">
    <property type="component" value="Unassembled WGS sequence"/>
</dbReference>
<feature type="compositionally biased region" description="Basic residues" evidence="1">
    <location>
        <begin position="62"/>
        <end position="86"/>
    </location>
</feature>
<keyword evidence="3" id="KW-1185">Reference proteome</keyword>